<reference evidence="2 3" key="1">
    <citation type="submission" date="2022-09" db="EMBL/GenBank/DDBJ databases">
        <title>Draft genome of isolate Be4.</title>
        <authorList>
            <person name="Sanchez-Castro I."/>
            <person name="Martinez-Rodriguez P."/>
            <person name="Descostes M."/>
            <person name="Merroun M."/>
        </authorList>
    </citation>
    <scope>NUCLEOTIDE SEQUENCE [LARGE SCALE GENOMIC DNA]</scope>
    <source>
        <strain evidence="2 3">Be4</strain>
    </source>
</reference>
<comment type="caution">
    <text evidence="2">The sequence shown here is derived from an EMBL/GenBank/DDBJ whole genome shotgun (WGS) entry which is preliminary data.</text>
</comment>
<proteinExistence type="predicted"/>
<dbReference type="EMBL" id="JAODYH010000004">
    <property type="protein sequence ID" value="MCT9811137.1"/>
    <property type="molecule type" value="Genomic_DNA"/>
</dbReference>
<keyword evidence="1" id="KW-0732">Signal</keyword>
<gene>
    <name evidence="2" type="ORF">N0K08_10870</name>
</gene>
<evidence type="ECO:0000256" key="1">
    <source>
        <dbReference type="SAM" id="SignalP"/>
    </source>
</evidence>
<evidence type="ECO:0000313" key="2">
    <source>
        <dbReference type="EMBL" id="MCT9811137.1"/>
    </source>
</evidence>
<evidence type="ECO:0000313" key="3">
    <source>
        <dbReference type="Proteomes" id="UP001525968"/>
    </source>
</evidence>
<dbReference type="Proteomes" id="UP001525968">
    <property type="component" value="Unassembled WGS sequence"/>
</dbReference>
<keyword evidence="3" id="KW-1185">Reference proteome</keyword>
<dbReference type="Gene3D" id="2.60.120.380">
    <property type="match status" value="1"/>
</dbReference>
<feature type="chain" id="PRO_5045484883" description="DNA breaking-rejoining protein" evidence="1">
    <location>
        <begin position="22"/>
        <end position="129"/>
    </location>
</feature>
<protein>
    <recommendedName>
        <fullName evidence="4">DNA breaking-rejoining protein</fullName>
    </recommendedName>
</protein>
<name>A0ABT2PKY8_9BURK</name>
<evidence type="ECO:0008006" key="4">
    <source>
        <dbReference type="Google" id="ProtNLM"/>
    </source>
</evidence>
<feature type="signal peptide" evidence="1">
    <location>
        <begin position="1"/>
        <end position="21"/>
    </location>
</feature>
<dbReference type="RefSeq" id="WP_261500319.1">
    <property type="nucleotide sequence ID" value="NZ_JAODYH010000004.1"/>
</dbReference>
<organism evidence="2 3">
    <name type="scientific">Acidovorax bellezanensis</name>
    <dbReference type="NCBI Taxonomy" id="2976702"/>
    <lineage>
        <taxon>Bacteria</taxon>
        <taxon>Pseudomonadati</taxon>
        <taxon>Pseudomonadota</taxon>
        <taxon>Betaproteobacteria</taxon>
        <taxon>Burkholderiales</taxon>
        <taxon>Comamonadaceae</taxon>
        <taxon>Acidovorax</taxon>
    </lineage>
</organism>
<accession>A0ABT2PKY8</accession>
<sequence>MKRILQVVLATAGLLLGGAHAQERTEQVTLNDGVTALKGAIKGYGQVKYTLSAPPGQKLTIQLKTSHASNYFNVAQAGASEALCQGALTSNVCSVQSATATDYVIDVFLMRNAARRGEKARYTLTVNPQ</sequence>